<proteinExistence type="inferred from homology"/>
<dbReference type="PANTHER" id="PTHR21047:SF2">
    <property type="entry name" value="THYMIDINE DIPHOSPHO-4-KETO-RHAMNOSE 3,5-EPIMERASE"/>
    <property type="match status" value="1"/>
</dbReference>
<evidence type="ECO:0000313" key="6">
    <source>
        <dbReference type="Proteomes" id="UP000616839"/>
    </source>
</evidence>
<dbReference type="NCBIfam" id="TIGR01221">
    <property type="entry name" value="rmlC"/>
    <property type="match status" value="1"/>
</dbReference>
<comment type="catalytic activity">
    <reaction evidence="3">
        <text>dTDP-4-dehydro-6-deoxy-alpha-D-glucose = dTDP-4-dehydro-beta-L-rhamnose</text>
        <dbReference type="Rhea" id="RHEA:16969"/>
        <dbReference type="ChEBI" id="CHEBI:57649"/>
        <dbReference type="ChEBI" id="CHEBI:62830"/>
        <dbReference type="EC" id="5.1.3.13"/>
    </reaction>
</comment>
<sequence>MRITASEEKLPGVLLLDYEVFADDRGFFYESYSRRKFADLGIDLTFVQDNHSRSRAGVVRGLHYQAPGSEQWRLVRCTVGEIFDVVVDLDTGSATFGQWIGVRLSAENRRQLLIPPAYAHGFAVVSEVCEVQYKCSALHDPAAERALDQADPDLAITWPVTEPITSAKDAAAPSFRAYQSDPDFPQGWNR</sequence>
<comment type="subunit">
    <text evidence="3">Homodimer.</text>
</comment>
<dbReference type="GO" id="GO:0000271">
    <property type="term" value="P:polysaccharide biosynthetic process"/>
    <property type="evidence" value="ECO:0007669"/>
    <property type="project" value="TreeGrafter"/>
</dbReference>
<feature type="active site" description="Proton acceptor" evidence="2">
    <location>
        <position position="63"/>
    </location>
</feature>
<comment type="similarity">
    <text evidence="1 3">Belongs to the dTDP-4-dehydrorhamnose 3,5-epimerase family.</text>
</comment>
<dbReference type="CDD" id="cd00438">
    <property type="entry name" value="cupin_RmlC"/>
    <property type="match status" value="1"/>
</dbReference>
<dbReference type="AlphaFoldDB" id="A0A927K4E9"/>
<evidence type="ECO:0000256" key="2">
    <source>
        <dbReference type="PIRSR" id="PIRSR600888-1"/>
    </source>
</evidence>
<dbReference type="GO" id="GO:0008830">
    <property type="term" value="F:dTDP-4-dehydrorhamnose 3,5-epimerase activity"/>
    <property type="evidence" value="ECO:0007669"/>
    <property type="project" value="UniProtKB-UniRule"/>
</dbReference>
<evidence type="ECO:0000256" key="3">
    <source>
        <dbReference type="RuleBase" id="RU364069"/>
    </source>
</evidence>
<accession>A0A927K4E9</accession>
<organism evidence="5 6">
    <name type="scientific">Nocardioides donggukensis</name>
    <dbReference type="NCBI Taxonomy" id="2774019"/>
    <lineage>
        <taxon>Bacteria</taxon>
        <taxon>Bacillati</taxon>
        <taxon>Actinomycetota</taxon>
        <taxon>Actinomycetes</taxon>
        <taxon>Propionibacteriales</taxon>
        <taxon>Nocardioidaceae</taxon>
        <taxon>Nocardioides</taxon>
    </lineage>
</organism>
<dbReference type="EMBL" id="JACYXZ010000003">
    <property type="protein sequence ID" value="MBD8870492.1"/>
    <property type="molecule type" value="Genomic_DNA"/>
</dbReference>
<dbReference type="RefSeq" id="WP_192143781.1">
    <property type="nucleotide sequence ID" value="NZ_JACYXZ010000003.1"/>
</dbReference>
<feature type="active site" description="Proton donor" evidence="2">
    <location>
        <position position="133"/>
    </location>
</feature>
<keyword evidence="3 5" id="KW-0413">Isomerase</keyword>
<dbReference type="GO" id="GO:0019305">
    <property type="term" value="P:dTDP-rhamnose biosynthetic process"/>
    <property type="evidence" value="ECO:0007669"/>
    <property type="project" value="UniProtKB-UniRule"/>
</dbReference>
<dbReference type="InterPro" id="IPR014710">
    <property type="entry name" value="RmlC-like_jellyroll"/>
</dbReference>
<dbReference type="SUPFAM" id="SSF51182">
    <property type="entry name" value="RmlC-like cupins"/>
    <property type="match status" value="1"/>
</dbReference>
<dbReference type="InterPro" id="IPR011051">
    <property type="entry name" value="RmlC_Cupin_sf"/>
</dbReference>
<dbReference type="GO" id="GO:0005829">
    <property type="term" value="C:cytosol"/>
    <property type="evidence" value="ECO:0007669"/>
    <property type="project" value="TreeGrafter"/>
</dbReference>
<reference evidence="5" key="1">
    <citation type="submission" date="2020-09" db="EMBL/GenBank/DDBJ databases">
        <title>Nocardioides sp. strain MJB4 16S ribosomal RNA gene Genome sequencing and assembly.</title>
        <authorList>
            <person name="Kim I."/>
        </authorList>
    </citation>
    <scope>NUCLEOTIDE SEQUENCE</scope>
    <source>
        <strain evidence="5">MJB4</strain>
    </source>
</reference>
<comment type="function">
    <text evidence="3">Catalyzes the epimerization of the C3' and C5'positions of dTDP-6-deoxy-D-xylo-4-hexulose, forming dTDP-6-deoxy-L-lyxo-4-hexulose.</text>
</comment>
<dbReference type="Proteomes" id="UP000616839">
    <property type="component" value="Unassembled WGS sequence"/>
</dbReference>
<evidence type="ECO:0000313" key="5">
    <source>
        <dbReference type="EMBL" id="MBD8870492.1"/>
    </source>
</evidence>
<evidence type="ECO:0000256" key="4">
    <source>
        <dbReference type="SAM" id="MobiDB-lite"/>
    </source>
</evidence>
<dbReference type="Gene3D" id="2.60.120.10">
    <property type="entry name" value="Jelly Rolls"/>
    <property type="match status" value="1"/>
</dbReference>
<comment type="pathway">
    <text evidence="3">Carbohydrate biosynthesis; dTDP-L-rhamnose biosynthesis.</text>
</comment>
<evidence type="ECO:0000256" key="1">
    <source>
        <dbReference type="ARBA" id="ARBA00010154"/>
    </source>
</evidence>
<protein>
    <recommendedName>
        <fullName evidence="3">dTDP-4-dehydrorhamnose 3,5-epimerase</fullName>
        <ecNumber evidence="3">5.1.3.13</ecNumber>
    </recommendedName>
    <alternativeName>
        <fullName evidence="3">Thymidine diphospho-4-keto-rhamnose 3,5-epimerase</fullName>
    </alternativeName>
</protein>
<dbReference type="EC" id="5.1.3.13" evidence="3"/>
<dbReference type="PANTHER" id="PTHR21047">
    <property type="entry name" value="DTDP-6-DEOXY-D-GLUCOSE-3,5 EPIMERASE"/>
    <property type="match status" value="1"/>
</dbReference>
<feature type="region of interest" description="Disordered" evidence="4">
    <location>
        <begin position="171"/>
        <end position="190"/>
    </location>
</feature>
<dbReference type="InterPro" id="IPR000888">
    <property type="entry name" value="RmlC-like"/>
</dbReference>
<comment type="caution">
    <text evidence="5">The sequence shown here is derived from an EMBL/GenBank/DDBJ whole genome shotgun (WGS) entry which is preliminary data.</text>
</comment>
<gene>
    <name evidence="5" type="primary">rfbC</name>
    <name evidence="5" type="ORF">IE331_12725</name>
</gene>
<name>A0A927K4E9_9ACTN</name>
<dbReference type="Pfam" id="PF00908">
    <property type="entry name" value="dTDP_sugar_isom"/>
    <property type="match status" value="1"/>
</dbReference>
<keyword evidence="6" id="KW-1185">Reference proteome</keyword>